<comment type="subunit">
    <text evidence="11">Associates with the phosphorylated CTD domain of POLR2A /RNA polymerase II.</text>
</comment>
<evidence type="ECO:0000256" key="12">
    <source>
        <dbReference type="ARBA" id="ARBA00068814"/>
    </source>
</evidence>
<dbReference type="InterPro" id="IPR021605">
    <property type="entry name" value="Pcf11_Clp1-ID"/>
</dbReference>
<evidence type="ECO:0000256" key="2">
    <source>
        <dbReference type="ARBA" id="ARBA00022481"/>
    </source>
</evidence>
<evidence type="ECO:0000259" key="15">
    <source>
        <dbReference type="PROSITE" id="PS50179"/>
    </source>
</evidence>
<dbReference type="GO" id="GO:0043130">
    <property type="term" value="F:ubiquitin binding"/>
    <property type="evidence" value="ECO:0007669"/>
    <property type="project" value="InterPro"/>
</dbReference>
<feature type="compositionally biased region" description="Acidic residues" evidence="14">
    <location>
        <begin position="1197"/>
        <end position="1211"/>
    </location>
</feature>
<name>A0AAY4A5N5_9TELE</name>
<dbReference type="GO" id="GO:0035091">
    <property type="term" value="F:phosphatidylinositol binding"/>
    <property type="evidence" value="ECO:0007669"/>
    <property type="project" value="InterPro"/>
</dbReference>
<dbReference type="InterPro" id="IPR048832">
    <property type="entry name" value="PCF11_charged"/>
</dbReference>
<dbReference type="GeneTree" id="ENSGT00440000034259"/>
<evidence type="ECO:0000256" key="11">
    <source>
        <dbReference type="ARBA" id="ARBA00063659"/>
    </source>
</evidence>
<evidence type="ECO:0000256" key="13">
    <source>
        <dbReference type="ARBA" id="ARBA00083113"/>
    </source>
</evidence>
<feature type="region of interest" description="Disordered" evidence="14">
    <location>
        <begin position="595"/>
        <end position="682"/>
    </location>
</feature>
<dbReference type="InterPro" id="IPR054127">
    <property type="entry name" value="Pcf11_C"/>
</dbReference>
<organism evidence="17 18">
    <name type="scientific">Denticeps clupeoides</name>
    <name type="common">denticle herring</name>
    <dbReference type="NCBI Taxonomy" id="299321"/>
    <lineage>
        <taxon>Eukaryota</taxon>
        <taxon>Metazoa</taxon>
        <taxon>Chordata</taxon>
        <taxon>Craniata</taxon>
        <taxon>Vertebrata</taxon>
        <taxon>Euteleostomi</taxon>
        <taxon>Actinopterygii</taxon>
        <taxon>Neopterygii</taxon>
        <taxon>Teleostei</taxon>
        <taxon>Clupei</taxon>
        <taxon>Clupeiformes</taxon>
        <taxon>Denticipitoidei</taxon>
        <taxon>Denticipitidae</taxon>
        <taxon>Denticeps</taxon>
    </lineage>
</organism>
<dbReference type="GO" id="GO:0031124">
    <property type="term" value="P:mRNA 3'-end processing"/>
    <property type="evidence" value="ECO:0007669"/>
    <property type="project" value="InterPro"/>
</dbReference>
<feature type="compositionally biased region" description="Polar residues" evidence="14">
    <location>
        <begin position="241"/>
        <end position="256"/>
    </location>
</feature>
<reference evidence="17 18" key="1">
    <citation type="submission" date="2020-06" db="EMBL/GenBank/DDBJ databases">
        <authorList>
            <consortium name="Wellcome Sanger Institute Data Sharing"/>
        </authorList>
    </citation>
    <scope>NUCLEOTIDE SEQUENCE [LARGE SCALE GENOMIC DNA]</scope>
</reference>
<comment type="subcellular location">
    <subcellularLocation>
        <location evidence="1">Nucleus</location>
    </subcellularLocation>
</comment>
<dbReference type="SUPFAM" id="SSF48464">
    <property type="entry name" value="ENTH/VHS domain"/>
    <property type="match status" value="1"/>
</dbReference>
<reference evidence="17" key="3">
    <citation type="submission" date="2025-09" db="UniProtKB">
        <authorList>
            <consortium name="Ensembl"/>
        </authorList>
    </citation>
    <scope>IDENTIFICATION</scope>
</reference>
<accession>A0AAY4A5N5</accession>
<evidence type="ECO:0000256" key="5">
    <source>
        <dbReference type="ARBA" id="ARBA00022664"/>
    </source>
</evidence>
<evidence type="ECO:0000259" key="16">
    <source>
        <dbReference type="PROSITE" id="PS51391"/>
    </source>
</evidence>
<dbReference type="Pfam" id="PF21936">
    <property type="entry name" value="Pcf11_C"/>
    <property type="match status" value="1"/>
</dbReference>
<feature type="compositionally biased region" description="Basic and acidic residues" evidence="14">
    <location>
        <begin position="405"/>
        <end position="419"/>
    </location>
</feature>
<dbReference type="GO" id="GO:0005849">
    <property type="term" value="C:mRNA cleavage factor complex"/>
    <property type="evidence" value="ECO:0007669"/>
    <property type="project" value="InterPro"/>
</dbReference>
<feature type="compositionally biased region" description="Basic and acidic residues" evidence="14">
    <location>
        <begin position="294"/>
        <end position="325"/>
    </location>
</feature>
<keyword evidence="5" id="KW-0507">mRNA processing</keyword>
<dbReference type="FunFam" id="1.25.40.90:FF:000015">
    <property type="entry name" value="Pre-mRNA cleavage complex 2 protein Pcf11"/>
    <property type="match status" value="1"/>
</dbReference>
<dbReference type="PROSITE" id="PS51391">
    <property type="entry name" value="CID"/>
    <property type="match status" value="1"/>
</dbReference>
<keyword evidence="6" id="KW-0832">Ubl conjugation</keyword>
<feature type="compositionally biased region" description="Polar residues" evidence="14">
    <location>
        <begin position="803"/>
        <end position="815"/>
    </location>
</feature>
<dbReference type="Ensembl" id="ENSDCDT00010004461.1">
    <property type="protein sequence ID" value="ENSDCDP00010004307.1"/>
    <property type="gene ID" value="ENSDCDG00010001896.1"/>
</dbReference>
<evidence type="ECO:0000256" key="9">
    <source>
        <dbReference type="ARBA" id="ARBA00023242"/>
    </source>
</evidence>
<dbReference type="Pfam" id="PF11526">
    <property type="entry name" value="Pfc11_Clp1_ID"/>
    <property type="match status" value="1"/>
</dbReference>
<dbReference type="GO" id="GO:0006369">
    <property type="term" value="P:termination of RNA polymerase II transcription"/>
    <property type="evidence" value="ECO:0007669"/>
    <property type="project" value="InterPro"/>
</dbReference>
<feature type="compositionally biased region" description="Polar residues" evidence="14">
    <location>
        <begin position="1177"/>
        <end position="1193"/>
    </location>
</feature>
<keyword evidence="2" id="KW-0488">Methylation</keyword>
<feature type="compositionally biased region" description="Basic and acidic residues" evidence="14">
    <location>
        <begin position="651"/>
        <end position="677"/>
    </location>
</feature>
<keyword evidence="7" id="KW-0007">Acetylation</keyword>
<dbReference type="PANTHER" id="PTHR15921:SF3">
    <property type="entry name" value="PRE-MRNA CLEAVAGE COMPLEX 2 PROTEIN PCF11"/>
    <property type="match status" value="1"/>
</dbReference>
<dbReference type="InterPro" id="IPR048830">
    <property type="entry name" value="PCF11_helical"/>
</dbReference>
<keyword evidence="18" id="KW-1185">Reference proteome</keyword>
<gene>
    <name evidence="17" type="primary">PCF11</name>
</gene>
<dbReference type="GO" id="GO:0005737">
    <property type="term" value="C:cytoplasm"/>
    <property type="evidence" value="ECO:0007669"/>
    <property type="project" value="TreeGrafter"/>
</dbReference>
<dbReference type="SMART" id="SM00582">
    <property type="entry name" value="RPR"/>
    <property type="match status" value="1"/>
</dbReference>
<evidence type="ECO:0000313" key="18">
    <source>
        <dbReference type="Proteomes" id="UP000694580"/>
    </source>
</evidence>
<feature type="region of interest" description="Disordered" evidence="14">
    <location>
        <begin position="241"/>
        <end position="537"/>
    </location>
</feature>
<evidence type="ECO:0000256" key="14">
    <source>
        <dbReference type="SAM" id="MobiDB-lite"/>
    </source>
</evidence>
<evidence type="ECO:0000256" key="10">
    <source>
        <dbReference type="ARBA" id="ARBA00057101"/>
    </source>
</evidence>
<protein>
    <recommendedName>
        <fullName evidence="12">Pre-mRNA cleavage complex 2 protein Pcf11</fullName>
    </recommendedName>
    <alternativeName>
        <fullName evidence="13">Pre-mRNA cleavage complex II protein Pcf11</fullName>
    </alternativeName>
</protein>
<evidence type="ECO:0000256" key="1">
    <source>
        <dbReference type="ARBA" id="ARBA00004123"/>
    </source>
</evidence>
<evidence type="ECO:0000313" key="17">
    <source>
        <dbReference type="Ensembl" id="ENSDCDP00010004307.1"/>
    </source>
</evidence>
<dbReference type="RefSeq" id="XP_028840357.1">
    <property type="nucleotide sequence ID" value="XM_028984524.1"/>
</dbReference>
<keyword evidence="3" id="KW-1017">Isopeptide bond</keyword>
<feature type="compositionally biased region" description="Basic residues" evidence="14">
    <location>
        <begin position="420"/>
        <end position="431"/>
    </location>
</feature>
<feature type="region of interest" description="Disordered" evidence="14">
    <location>
        <begin position="752"/>
        <end position="870"/>
    </location>
</feature>
<dbReference type="CDD" id="cd16982">
    <property type="entry name" value="CID_Pcf11"/>
    <property type="match status" value="1"/>
</dbReference>
<evidence type="ECO:0000256" key="7">
    <source>
        <dbReference type="ARBA" id="ARBA00022990"/>
    </source>
</evidence>
<dbReference type="Gene3D" id="1.25.40.90">
    <property type="match status" value="1"/>
</dbReference>
<feature type="compositionally biased region" description="Basic and acidic residues" evidence="14">
    <location>
        <begin position="595"/>
        <end position="611"/>
    </location>
</feature>
<evidence type="ECO:0000256" key="4">
    <source>
        <dbReference type="ARBA" id="ARBA00022553"/>
    </source>
</evidence>
<sequence>MSDEAAREDARREYQSSLEDLTFNSKPHINMLTILAEENLHFAKDIVAIIEAQIDKAPPAEKLPVLYLVDSIVKNVGGEYLAVFAKNLVSSFICVFEKVDENTRKSLFKLRSTWDEIFPLKKLYALDVGVNAVDPAWPIKPLPNASIHVNPKFLIQTEDVATQRTSTPQLQHPVVSEKSLTQEQVIRQQLLAKQKQLLELQQKKIELELEQTKAQLVANQMNQSGAPINTPQQPVIPKITQQVPHSKTWPTTQIDKFSTRDPRLNRTASAALTVKEQVTYKKEPGSAGNLLNAQEKRGHQSLEKQSRVEKTKLAKKDVTGDDKPKSKSASPLSRGAQGRCKNSEPEHFKVTDPRLQKYISEKAETKEDDRKRSMEKKDKDEQVKSSDQKRLTNSRGKLANGTLSKQERNETSDKQDAKVKKAIRKRSRSRSRSPSAHHSPIRKERRRRHLHAELPPAHTRQDRTTPKKSISETRRPKRSMDDRSAESRMLPESKENVKRWKSGWEGNKPLKQPDDKSVPQRHKSWTSSPRPAMPRIPRHRLSVDVNLQIPDVLNSASKRDLLKKASKRHADGEISQEDFIRVAYQINRLFQYQEEKQRSDSWEGSSDDGKLPKNKTLLSSPQSQQGNLSDAEKSYFEHKSKLRRTQVQHPAVRDPHSPVRERASHPRPVPEEKDQKRYTGTMEGTEDFVREPFNRHHDPRKCDRLPPNSGLVLRRSPSPSCLDGASGKSPLAVFDQLSSDMETQQLHVGEMSPRFESPNSVHSDTGPDVPLPLELPSRHEILSAPSRNMSGGIPCESPGHTPPHSSEGSITQASVTRHDGPKGSVDGRPNHVGQSRSDVQARTHLHSRYEGNPGSVRYDGAGGPHGSSRFDGHGRYENTYQSRFEGPALHKATERFDSSNRFDGPMRSMEPHSIGVFDASHPQQSFGRFDGPVGPQSHGRFDGPGPMGFDNPVRPGRFDGPMRFDCPMQQGPGRFEGPIRFQHRQAAYDGTHGPPGRMRFDGPGNQSTGMCFENPSGPMIFEGQAQGIPRYDCTPQQVGPRYCGPPNLPNQLRPQGQVSVTNSGGQPTSNFNMTNRFSEPFGGAPQQFQQNVSQGQSFSVPVATLSGFSDSFRSLTPFTGAPVQQTILPSLGQPFIQQTPVPFSQAGSQIPQPESHLGQMDVNDLLSKLISTGIIKPTSTDPAQNELSQNSQSQTTVEEEDDEEQVDDESLPDLTSFVLEDMKQRFDSVITKLYTGIQCYSCGMRFTASQTDVYADHLDWHYRQNRSEKDISKKVTHRRWYYSLTDWIEFEEIADLEERAKSNFFEKVHEEVVQKTQEAAKEKEFQSVKATPDAVFESCEICQEQFEMYWEEEEEEWHLKNAIRVDEKTYHPSCYEDYKNTSSFVDCTPSPNKVLTDPLNAFLTQGQDEMALGTSIKEIKEEPEMADVDVVVDKTECQVKLEGDTQTSAIIY</sequence>
<dbReference type="InterPro" id="IPR047415">
    <property type="entry name" value="Pcf11_CID"/>
</dbReference>
<feature type="domain" description="CID" evidence="16">
    <location>
        <begin position="6"/>
        <end position="134"/>
    </location>
</feature>
<feature type="compositionally biased region" description="Basic and acidic residues" evidence="14">
    <location>
        <begin position="630"/>
        <end position="639"/>
    </location>
</feature>
<dbReference type="InterPro" id="IPR006569">
    <property type="entry name" value="CID_dom"/>
</dbReference>
<feature type="compositionally biased region" description="Basic residues" evidence="14">
    <location>
        <begin position="439"/>
        <end position="450"/>
    </location>
</feature>
<dbReference type="PANTHER" id="PTHR15921">
    <property type="entry name" value="PRE-MRNA CLEAVAGE COMPLEX II"/>
    <property type="match status" value="1"/>
</dbReference>
<dbReference type="Pfam" id="PF20845">
    <property type="entry name" value="Pcf11_helical"/>
    <property type="match status" value="1"/>
</dbReference>
<feature type="domain" description="VHS" evidence="15">
    <location>
        <begin position="43"/>
        <end position="118"/>
    </location>
</feature>
<evidence type="ECO:0000256" key="3">
    <source>
        <dbReference type="ARBA" id="ARBA00022499"/>
    </source>
</evidence>
<evidence type="ECO:0000256" key="8">
    <source>
        <dbReference type="ARBA" id="ARBA00023054"/>
    </source>
</evidence>
<proteinExistence type="predicted"/>
<dbReference type="Pfam" id="PF04818">
    <property type="entry name" value="CID"/>
    <property type="match status" value="1"/>
</dbReference>
<dbReference type="GeneID" id="114792968"/>
<dbReference type="Proteomes" id="UP000694580">
    <property type="component" value="Chromosome 6"/>
</dbReference>
<dbReference type="GO" id="GO:0003729">
    <property type="term" value="F:mRNA binding"/>
    <property type="evidence" value="ECO:0007669"/>
    <property type="project" value="InterPro"/>
</dbReference>
<keyword evidence="9" id="KW-0539">Nucleus</keyword>
<reference evidence="17" key="2">
    <citation type="submission" date="2025-08" db="UniProtKB">
        <authorList>
            <consortium name="Ensembl"/>
        </authorList>
    </citation>
    <scope>IDENTIFICATION</scope>
</reference>
<dbReference type="InterPro" id="IPR002014">
    <property type="entry name" value="VHS_dom"/>
</dbReference>
<dbReference type="PROSITE" id="PS50179">
    <property type="entry name" value="VHS"/>
    <property type="match status" value="1"/>
</dbReference>
<evidence type="ECO:0000256" key="6">
    <source>
        <dbReference type="ARBA" id="ARBA00022843"/>
    </source>
</evidence>
<feature type="region of interest" description="Disordered" evidence="14">
    <location>
        <begin position="1177"/>
        <end position="1212"/>
    </location>
</feature>
<keyword evidence="4" id="KW-0597">Phosphoprotein</keyword>
<dbReference type="InterPro" id="IPR008942">
    <property type="entry name" value="ENTH_VHS"/>
</dbReference>
<feature type="compositionally biased region" description="Basic and acidic residues" evidence="14">
    <location>
        <begin position="459"/>
        <end position="498"/>
    </location>
</feature>
<feature type="compositionally biased region" description="Polar residues" evidence="14">
    <location>
        <begin position="616"/>
        <end position="628"/>
    </location>
</feature>
<dbReference type="InterPro" id="IPR045154">
    <property type="entry name" value="PCF11-like"/>
</dbReference>
<comment type="function">
    <text evidence="10">Component of pre-mRNA cleavage complex II, which promotes transcription termination by RNA polymerase II.</text>
</comment>
<keyword evidence="8" id="KW-0175">Coiled coil</keyword>
<dbReference type="Pfam" id="PF20827">
    <property type="entry name" value="PCF11_charged"/>
    <property type="match status" value="1"/>
</dbReference>
<dbReference type="GO" id="GO:0000993">
    <property type="term" value="F:RNA polymerase II complex binding"/>
    <property type="evidence" value="ECO:0007669"/>
    <property type="project" value="InterPro"/>
</dbReference>
<feature type="compositionally biased region" description="Basic and acidic residues" evidence="14">
    <location>
        <begin position="341"/>
        <end position="390"/>
    </location>
</feature>